<dbReference type="InterPro" id="IPR028973">
    <property type="entry name" value="PhnB-like"/>
</dbReference>
<protein>
    <submittedName>
        <fullName evidence="2">3-demethylubiquinone-9 3-methyltransferase</fullName>
    </submittedName>
</protein>
<dbReference type="EMBL" id="CP036276">
    <property type="protein sequence ID" value="QDU44280.1"/>
    <property type="molecule type" value="Genomic_DNA"/>
</dbReference>
<evidence type="ECO:0000313" key="2">
    <source>
        <dbReference type="EMBL" id="QDU44280.1"/>
    </source>
</evidence>
<sequence length="163" mass="18649">MTTIQTITPCFWFDGNAEEAVQFYVSIFDDSRIHHKMVNHDAWPGGKAGDVVVIEFEIAGQRYQALNGGPNEPFNDRVSLSVCCKDQSEVDRYWDALIVDGGKPVMCGWLNDKYGMRWQIVPEEFFELVNDTDTEKSRRVMQAMQQMVKLDVAKLKQAYEGKS</sequence>
<evidence type="ECO:0000313" key="3">
    <source>
        <dbReference type="Proteomes" id="UP000319383"/>
    </source>
</evidence>
<organism evidence="2 3">
    <name type="scientific">Symmachiella dynata</name>
    <dbReference type="NCBI Taxonomy" id="2527995"/>
    <lineage>
        <taxon>Bacteria</taxon>
        <taxon>Pseudomonadati</taxon>
        <taxon>Planctomycetota</taxon>
        <taxon>Planctomycetia</taxon>
        <taxon>Planctomycetales</taxon>
        <taxon>Planctomycetaceae</taxon>
        <taxon>Symmachiella</taxon>
    </lineage>
</organism>
<gene>
    <name evidence="2" type="ORF">Mal52_27590</name>
</gene>
<dbReference type="Proteomes" id="UP000319383">
    <property type="component" value="Chromosome"/>
</dbReference>
<dbReference type="Gene3D" id="3.10.180.10">
    <property type="entry name" value="2,3-Dihydroxybiphenyl 1,2-Dioxygenase, domain 1"/>
    <property type="match status" value="1"/>
</dbReference>
<dbReference type="AlphaFoldDB" id="A0A517ZPE0"/>
<dbReference type="RefSeq" id="WP_231962650.1">
    <property type="nucleotide sequence ID" value="NZ_CP036276.1"/>
</dbReference>
<dbReference type="GO" id="GO:0008168">
    <property type="term" value="F:methyltransferase activity"/>
    <property type="evidence" value="ECO:0007669"/>
    <property type="project" value="UniProtKB-KW"/>
</dbReference>
<keyword evidence="2" id="KW-0830">Ubiquinone</keyword>
<keyword evidence="2" id="KW-0808">Transferase</keyword>
<dbReference type="InterPro" id="IPR009725">
    <property type="entry name" value="3_dmu_93_MTrfase"/>
</dbReference>
<keyword evidence="2" id="KW-0489">Methyltransferase</keyword>
<dbReference type="KEGG" id="sdyn:Mal52_27590"/>
<dbReference type="Pfam" id="PF06983">
    <property type="entry name" value="3-dmu-9_3-mt"/>
    <property type="match status" value="1"/>
</dbReference>
<accession>A0A517ZPE0</accession>
<name>A0A517ZPE0_9PLAN</name>
<dbReference type="GO" id="GO:0032259">
    <property type="term" value="P:methylation"/>
    <property type="evidence" value="ECO:0007669"/>
    <property type="project" value="UniProtKB-KW"/>
</dbReference>
<proteinExistence type="predicted"/>
<dbReference type="PANTHER" id="PTHR33990:SF2">
    <property type="entry name" value="PHNB-LIKE DOMAIN-CONTAINING PROTEIN"/>
    <property type="match status" value="1"/>
</dbReference>
<dbReference type="PIRSF" id="PIRSF021700">
    <property type="entry name" value="3_dmu_93_MTrfase"/>
    <property type="match status" value="1"/>
</dbReference>
<evidence type="ECO:0000259" key="1">
    <source>
        <dbReference type="Pfam" id="PF06983"/>
    </source>
</evidence>
<reference evidence="2 3" key="1">
    <citation type="submission" date="2019-02" db="EMBL/GenBank/DDBJ databases">
        <title>Deep-cultivation of Planctomycetes and their phenomic and genomic characterization uncovers novel biology.</title>
        <authorList>
            <person name="Wiegand S."/>
            <person name="Jogler M."/>
            <person name="Boedeker C."/>
            <person name="Pinto D."/>
            <person name="Vollmers J."/>
            <person name="Rivas-Marin E."/>
            <person name="Kohn T."/>
            <person name="Peeters S.H."/>
            <person name="Heuer A."/>
            <person name="Rast P."/>
            <person name="Oberbeckmann S."/>
            <person name="Bunk B."/>
            <person name="Jeske O."/>
            <person name="Meyerdierks A."/>
            <person name="Storesund J.E."/>
            <person name="Kallscheuer N."/>
            <person name="Luecker S."/>
            <person name="Lage O.M."/>
            <person name="Pohl T."/>
            <person name="Merkel B.J."/>
            <person name="Hornburger P."/>
            <person name="Mueller R.-W."/>
            <person name="Bruemmer F."/>
            <person name="Labrenz M."/>
            <person name="Spormann A.M."/>
            <person name="Op den Camp H."/>
            <person name="Overmann J."/>
            <person name="Amann R."/>
            <person name="Jetten M.S.M."/>
            <person name="Mascher T."/>
            <person name="Medema M.H."/>
            <person name="Devos D.P."/>
            <person name="Kaster A.-K."/>
            <person name="Ovreas L."/>
            <person name="Rohde M."/>
            <person name="Galperin M.Y."/>
            <person name="Jogler C."/>
        </authorList>
    </citation>
    <scope>NUCLEOTIDE SEQUENCE [LARGE SCALE GENOMIC DNA]</scope>
    <source>
        <strain evidence="2 3">Mal52</strain>
    </source>
</reference>
<dbReference type="CDD" id="cd06588">
    <property type="entry name" value="PhnB_like"/>
    <property type="match status" value="1"/>
</dbReference>
<dbReference type="InterPro" id="IPR029068">
    <property type="entry name" value="Glyas_Bleomycin-R_OHBP_Dase"/>
</dbReference>
<dbReference type="SUPFAM" id="SSF54593">
    <property type="entry name" value="Glyoxalase/Bleomycin resistance protein/Dihydroxybiphenyl dioxygenase"/>
    <property type="match status" value="1"/>
</dbReference>
<keyword evidence="3" id="KW-1185">Reference proteome</keyword>
<feature type="domain" description="PhnB-like" evidence="1">
    <location>
        <begin position="6"/>
        <end position="121"/>
    </location>
</feature>
<dbReference type="PANTHER" id="PTHR33990">
    <property type="entry name" value="PROTEIN YJDN-RELATED"/>
    <property type="match status" value="1"/>
</dbReference>